<gene>
    <name evidence="1" type="ORF">B0H17DRAFT_1268306</name>
</gene>
<organism evidence="1 2">
    <name type="scientific">Mycena rosella</name>
    <name type="common">Pink bonnet</name>
    <name type="synonym">Agaricus rosellus</name>
    <dbReference type="NCBI Taxonomy" id="1033263"/>
    <lineage>
        <taxon>Eukaryota</taxon>
        <taxon>Fungi</taxon>
        <taxon>Dikarya</taxon>
        <taxon>Basidiomycota</taxon>
        <taxon>Agaricomycotina</taxon>
        <taxon>Agaricomycetes</taxon>
        <taxon>Agaricomycetidae</taxon>
        <taxon>Agaricales</taxon>
        <taxon>Marasmiineae</taxon>
        <taxon>Mycenaceae</taxon>
        <taxon>Mycena</taxon>
    </lineage>
</organism>
<dbReference type="AlphaFoldDB" id="A0AAD7CM91"/>
<feature type="non-terminal residue" evidence="1">
    <location>
        <position position="182"/>
    </location>
</feature>
<name>A0AAD7CM91_MYCRO</name>
<reference evidence="1" key="1">
    <citation type="submission" date="2023-03" db="EMBL/GenBank/DDBJ databases">
        <title>Massive genome expansion in bonnet fungi (Mycena s.s.) driven by repeated elements and novel gene families across ecological guilds.</title>
        <authorList>
            <consortium name="Lawrence Berkeley National Laboratory"/>
            <person name="Harder C.B."/>
            <person name="Miyauchi S."/>
            <person name="Viragh M."/>
            <person name="Kuo A."/>
            <person name="Thoen E."/>
            <person name="Andreopoulos B."/>
            <person name="Lu D."/>
            <person name="Skrede I."/>
            <person name="Drula E."/>
            <person name="Henrissat B."/>
            <person name="Morin E."/>
            <person name="Kohler A."/>
            <person name="Barry K."/>
            <person name="LaButti K."/>
            <person name="Morin E."/>
            <person name="Salamov A."/>
            <person name="Lipzen A."/>
            <person name="Mereny Z."/>
            <person name="Hegedus B."/>
            <person name="Baldrian P."/>
            <person name="Stursova M."/>
            <person name="Weitz H."/>
            <person name="Taylor A."/>
            <person name="Grigoriev I.V."/>
            <person name="Nagy L.G."/>
            <person name="Martin F."/>
            <person name="Kauserud H."/>
        </authorList>
    </citation>
    <scope>NUCLEOTIDE SEQUENCE</scope>
    <source>
        <strain evidence="1">CBHHK067</strain>
    </source>
</reference>
<keyword evidence="2" id="KW-1185">Reference proteome</keyword>
<comment type="caution">
    <text evidence="1">The sequence shown here is derived from an EMBL/GenBank/DDBJ whole genome shotgun (WGS) entry which is preliminary data.</text>
</comment>
<accession>A0AAD7CM91</accession>
<dbReference type="EMBL" id="JARKIE010000337">
    <property type="protein sequence ID" value="KAJ7653375.1"/>
    <property type="molecule type" value="Genomic_DNA"/>
</dbReference>
<proteinExistence type="predicted"/>
<evidence type="ECO:0000313" key="2">
    <source>
        <dbReference type="Proteomes" id="UP001221757"/>
    </source>
</evidence>
<protein>
    <submittedName>
        <fullName evidence="1">Uncharacterized protein</fullName>
    </submittedName>
</protein>
<evidence type="ECO:0000313" key="1">
    <source>
        <dbReference type="EMBL" id="KAJ7653375.1"/>
    </source>
</evidence>
<dbReference type="Proteomes" id="UP001221757">
    <property type="component" value="Unassembled WGS sequence"/>
</dbReference>
<sequence>MKRSEGVDHLNMVSWTGHNIAGDCHTISAWDDGSKIAQQIFAKLHFPPDSYNYPVLFSDLEIDMLRPFGDGKYPGVESDTDRSMIVPNSRSTTSAVPTSANLHHPLYDDDDIENQGDGISFEDSLDEIPELALPTGRGVDPNDYLNVEGKWVHKQRICRVVINADFEPKSTERLKRVRGHTK</sequence>